<reference evidence="4 5" key="1">
    <citation type="submission" date="2016-10" db="EMBL/GenBank/DDBJ databases">
        <authorList>
            <person name="Varghese N."/>
            <person name="Submissions S."/>
        </authorList>
    </citation>
    <scope>NUCLEOTIDE SEQUENCE [LARGE SCALE GENOMIC DNA]</scope>
    <source>
        <strain evidence="4 5">DSM 13796</strain>
    </source>
</reference>
<dbReference type="PANTHER" id="PTHR30055">
    <property type="entry name" value="HTH-TYPE TRANSCRIPTIONAL REGULATOR RUTR"/>
    <property type="match status" value="1"/>
</dbReference>
<dbReference type="NCBIfam" id="NF037937">
    <property type="entry name" value="septum_RefZ"/>
    <property type="match status" value="1"/>
</dbReference>
<protein>
    <submittedName>
        <fullName evidence="4">Transcriptional regulator, TetR family</fullName>
    </submittedName>
</protein>
<dbReference type="InterPro" id="IPR009057">
    <property type="entry name" value="Homeodomain-like_sf"/>
</dbReference>
<dbReference type="Pfam" id="PF00440">
    <property type="entry name" value="TetR_N"/>
    <property type="match status" value="1"/>
</dbReference>
<dbReference type="InterPro" id="IPR023772">
    <property type="entry name" value="DNA-bd_HTH_TetR-type_CS"/>
</dbReference>
<dbReference type="PROSITE" id="PS01081">
    <property type="entry name" value="HTH_TETR_1"/>
    <property type="match status" value="1"/>
</dbReference>
<dbReference type="EMBL" id="FOXX01000001">
    <property type="protein sequence ID" value="SFQ24720.1"/>
    <property type="molecule type" value="Genomic_DNA"/>
</dbReference>
<sequence>MLKEKVETKERVLDAAVSLFQIKGFNGTSVREIAKKAGVNVANISYYFDGKEGLLEYIVTKFFEGYIKEMDKVWRSFQNRPVRECFGQMLFHVMKYQHEHREVARVIYRELSVDTTFIREIMSTYLTKEKYYLKMLLELGMKRKEFRHVSVSFTIMQLKGMMTMPYLHQQYAAEVLHVLTHEEYFVTKYTSELQQWINEHICLPCTPLQLVVK</sequence>
<dbReference type="Gene3D" id="1.10.357.10">
    <property type="entry name" value="Tetracycline Repressor, domain 2"/>
    <property type="match status" value="1"/>
</dbReference>
<evidence type="ECO:0000313" key="4">
    <source>
        <dbReference type="EMBL" id="SFQ24720.1"/>
    </source>
</evidence>
<keyword evidence="1 2" id="KW-0238">DNA-binding</keyword>
<proteinExistence type="predicted"/>
<keyword evidence="5" id="KW-1185">Reference proteome</keyword>
<accession>A0A1I5WYH1</accession>
<feature type="DNA-binding region" description="H-T-H motif" evidence="2">
    <location>
        <begin position="29"/>
        <end position="48"/>
    </location>
</feature>
<dbReference type="PANTHER" id="PTHR30055:SF199">
    <property type="entry name" value="HTH-TYPE TRANSCRIPTIONAL REGULATOR YTTP-RELATED"/>
    <property type="match status" value="1"/>
</dbReference>
<feature type="domain" description="HTH tetR-type" evidence="3">
    <location>
        <begin position="6"/>
        <end position="66"/>
    </location>
</feature>
<gene>
    <name evidence="4" type="ORF">SAMN02745910_00810</name>
</gene>
<comment type="caution">
    <text evidence="4">The sequence shown here is derived from an EMBL/GenBank/DDBJ whole genome shotgun (WGS) entry which is preliminary data.</text>
</comment>
<dbReference type="InterPro" id="IPR050109">
    <property type="entry name" value="HTH-type_TetR-like_transc_reg"/>
</dbReference>
<dbReference type="InterPro" id="IPR001647">
    <property type="entry name" value="HTH_TetR"/>
</dbReference>
<dbReference type="InterPro" id="IPR036271">
    <property type="entry name" value="Tet_transcr_reg_TetR-rel_C_sf"/>
</dbReference>
<evidence type="ECO:0000259" key="3">
    <source>
        <dbReference type="PROSITE" id="PS50977"/>
    </source>
</evidence>
<evidence type="ECO:0000313" key="5">
    <source>
        <dbReference type="Proteomes" id="UP000182762"/>
    </source>
</evidence>
<organism evidence="4 5">
    <name type="scientific">Priestia endophytica DSM 13796</name>
    <dbReference type="NCBI Taxonomy" id="1121089"/>
    <lineage>
        <taxon>Bacteria</taxon>
        <taxon>Bacillati</taxon>
        <taxon>Bacillota</taxon>
        <taxon>Bacilli</taxon>
        <taxon>Bacillales</taxon>
        <taxon>Bacillaceae</taxon>
        <taxon>Priestia</taxon>
    </lineage>
</organism>
<dbReference type="SUPFAM" id="SSF46689">
    <property type="entry name" value="Homeodomain-like"/>
    <property type="match status" value="1"/>
</dbReference>
<dbReference type="RefSeq" id="WP_061802228.1">
    <property type="nucleotide sequence ID" value="NZ_FOXX01000001.1"/>
</dbReference>
<evidence type="ECO:0000256" key="2">
    <source>
        <dbReference type="PROSITE-ProRule" id="PRU00335"/>
    </source>
</evidence>
<dbReference type="SUPFAM" id="SSF48498">
    <property type="entry name" value="Tetracyclin repressor-like, C-terminal domain"/>
    <property type="match status" value="1"/>
</dbReference>
<dbReference type="Proteomes" id="UP000182762">
    <property type="component" value="Unassembled WGS sequence"/>
</dbReference>
<evidence type="ECO:0000256" key="1">
    <source>
        <dbReference type="ARBA" id="ARBA00023125"/>
    </source>
</evidence>
<name>A0A1I5WYH1_9BACI</name>
<dbReference type="PROSITE" id="PS50977">
    <property type="entry name" value="HTH_TETR_2"/>
    <property type="match status" value="1"/>
</dbReference>
<dbReference type="GeneID" id="93709564"/>
<dbReference type="PRINTS" id="PR00455">
    <property type="entry name" value="HTHTETR"/>
</dbReference>